<evidence type="ECO:0000313" key="2">
    <source>
        <dbReference type="Proteomes" id="UP000828390"/>
    </source>
</evidence>
<dbReference type="EMBL" id="JAIWYP010000009">
    <property type="protein sequence ID" value="KAH3778918.1"/>
    <property type="molecule type" value="Genomic_DNA"/>
</dbReference>
<keyword evidence="2" id="KW-1185">Reference proteome</keyword>
<comment type="caution">
    <text evidence="1">The sequence shown here is derived from an EMBL/GenBank/DDBJ whole genome shotgun (WGS) entry which is preliminary data.</text>
</comment>
<name>A0A9D4EGK3_DREPO</name>
<dbReference type="AlphaFoldDB" id="A0A9D4EGK3"/>
<organism evidence="1 2">
    <name type="scientific">Dreissena polymorpha</name>
    <name type="common">Zebra mussel</name>
    <name type="synonym">Mytilus polymorpha</name>
    <dbReference type="NCBI Taxonomy" id="45954"/>
    <lineage>
        <taxon>Eukaryota</taxon>
        <taxon>Metazoa</taxon>
        <taxon>Spiralia</taxon>
        <taxon>Lophotrochozoa</taxon>
        <taxon>Mollusca</taxon>
        <taxon>Bivalvia</taxon>
        <taxon>Autobranchia</taxon>
        <taxon>Heteroconchia</taxon>
        <taxon>Euheterodonta</taxon>
        <taxon>Imparidentia</taxon>
        <taxon>Neoheterodontei</taxon>
        <taxon>Myida</taxon>
        <taxon>Dreissenoidea</taxon>
        <taxon>Dreissenidae</taxon>
        <taxon>Dreissena</taxon>
    </lineage>
</organism>
<reference evidence="1" key="1">
    <citation type="journal article" date="2019" name="bioRxiv">
        <title>The Genome of the Zebra Mussel, Dreissena polymorpha: A Resource for Invasive Species Research.</title>
        <authorList>
            <person name="McCartney M.A."/>
            <person name="Auch B."/>
            <person name="Kono T."/>
            <person name="Mallez S."/>
            <person name="Zhang Y."/>
            <person name="Obille A."/>
            <person name="Becker A."/>
            <person name="Abrahante J.E."/>
            <person name="Garbe J."/>
            <person name="Badalamenti J.P."/>
            <person name="Herman A."/>
            <person name="Mangelson H."/>
            <person name="Liachko I."/>
            <person name="Sullivan S."/>
            <person name="Sone E.D."/>
            <person name="Koren S."/>
            <person name="Silverstein K.A.T."/>
            <person name="Beckman K.B."/>
            <person name="Gohl D.M."/>
        </authorList>
    </citation>
    <scope>NUCLEOTIDE SEQUENCE</scope>
    <source>
        <strain evidence="1">Duluth1</strain>
        <tissue evidence="1">Whole animal</tissue>
    </source>
</reference>
<gene>
    <name evidence="1" type="ORF">DPMN_180395</name>
</gene>
<protein>
    <submittedName>
        <fullName evidence="1">Uncharacterized protein</fullName>
    </submittedName>
</protein>
<reference evidence="1" key="2">
    <citation type="submission" date="2020-11" db="EMBL/GenBank/DDBJ databases">
        <authorList>
            <person name="McCartney M.A."/>
            <person name="Auch B."/>
            <person name="Kono T."/>
            <person name="Mallez S."/>
            <person name="Becker A."/>
            <person name="Gohl D.M."/>
            <person name="Silverstein K.A.T."/>
            <person name="Koren S."/>
            <person name="Bechman K.B."/>
            <person name="Herman A."/>
            <person name="Abrahante J.E."/>
            <person name="Garbe J."/>
        </authorList>
    </citation>
    <scope>NUCLEOTIDE SEQUENCE</scope>
    <source>
        <strain evidence="1">Duluth1</strain>
        <tissue evidence="1">Whole animal</tissue>
    </source>
</reference>
<dbReference type="Proteomes" id="UP000828390">
    <property type="component" value="Unassembled WGS sequence"/>
</dbReference>
<proteinExistence type="predicted"/>
<evidence type="ECO:0000313" key="1">
    <source>
        <dbReference type="EMBL" id="KAH3778918.1"/>
    </source>
</evidence>
<accession>A0A9D4EGK3</accession>
<sequence>MFAEKRNAYGEVVKASTALSENKALSVTLFREVTYVHIADNKKRLIINTNTTSAITTINTDVTSAITTNAITTINTSATSAITTINASTNTCRS</sequence>